<dbReference type="InParanoid" id="A0A1Y2M9X0"/>
<feature type="compositionally biased region" description="Polar residues" evidence="2">
    <location>
        <begin position="123"/>
        <end position="151"/>
    </location>
</feature>
<sequence length="407" mass="44061">MATLYARALTYAPPSVPSHQWDVRSVLEIHVEKQCIGWAPSRRRKCTCVISYRNWESFESLTQEIGEQPPDAEQLRPQLERLAYLGLCVRFHRGKQVASMVEKWILNIVAAAATTSTFTPDSPLTPWLTSRKPSQRTQAIPTATPNSASSSERIHPVTTVTAAPATPSGLPSPRQTLPLGPAYSSRTLPSHTGHMPLPVPRATMAALYEPDESLLQAALELLTAVETLCANRRLAPTSTSTPDSLLTPHSPSLESSQRTEPTPTSSNLVTASRLPSDPVSSTGGQAVSGPTLPSPRATPPSGVASPKTRCTRSHARRRSLSDECPICYEGGPLSALPASALTWCTSSCDRAVHTKCFTDWEEQSVLSDWDLKCPVCRADWKESCACGGRSTCDAASSQEDEHQNQLL</sequence>
<dbReference type="STRING" id="105696.A0A1Y2M9X0"/>
<evidence type="ECO:0000256" key="2">
    <source>
        <dbReference type="SAM" id="MobiDB-lite"/>
    </source>
</evidence>
<keyword evidence="5" id="KW-1185">Reference proteome</keyword>
<feature type="domain" description="RING-type" evidence="3">
    <location>
        <begin position="324"/>
        <end position="377"/>
    </location>
</feature>
<feature type="compositionally biased region" description="Polar residues" evidence="2">
    <location>
        <begin position="254"/>
        <end position="270"/>
    </location>
</feature>
<dbReference type="PROSITE" id="PS50089">
    <property type="entry name" value="ZF_RING_2"/>
    <property type="match status" value="1"/>
</dbReference>
<feature type="compositionally biased region" description="Low complexity" evidence="2">
    <location>
        <begin position="235"/>
        <end position="253"/>
    </location>
</feature>
<dbReference type="InterPro" id="IPR013083">
    <property type="entry name" value="Znf_RING/FYVE/PHD"/>
</dbReference>
<protein>
    <recommendedName>
        <fullName evidence="3">RING-type domain-containing protein</fullName>
    </recommendedName>
</protein>
<dbReference type="InterPro" id="IPR001841">
    <property type="entry name" value="Znf_RING"/>
</dbReference>
<evidence type="ECO:0000259" key="3">
    <source>
        <dbReference type="PROSITE" id="PS50089"/>
    </source>
</evidence>
<evidence type="ECO:0000313" key="5">
    <source>
        <dbReference type="Proteomes" id="UP000193240"/>
    </source>
</evidence>
<dbReference type="OMA" id="RRCRMRT"/>
<keyword evidence="1" id="KW-0479">Metal-binding</keyword>
<dbReference type="InterPro" id="IPR039903">
    <property type="entry name" value="Zswim2"/>
</dbReference>
<name>A0A1Y2M9X0_EPING</name>
<reference evidence="4 5" key="1">
    <citation type="journal article" date="2017" name="Genome Announc.">
        <title>Genome sequence of the saprophytic ascomycete Epicoccum nigrum ICMP 19927 strain isolated from New Zealand.</title>
        <authorList>
            <person name="Fokin M."/>
            <person name="Fleetwood D."/>
            <person name="Weir B.S."/>
            <person name="Villas-Boas S.G."/>
        </authorList>
    </citation>
    <scope>NUCLEOTIDE SEQUENCE [LARGE SCALE GENOMIC DNA]</scope>
    <source>
        <strain evidence="4 5">ICMP 19927</strain>
    </source>
</reference>
<organism evidence="4 5">
    <name type="scientific">Epicoccum nigrum</name>
    <name type="common">Soil fungus</name>
    <name type="synonym">Epicoccum purpurascens</name>
    <dbReference type="NCBI Taxonomy" id="105696"/>
    <lineage>
        <taxon>Eukaryota</taxon>
        <taxon>Fungi</taxon>
        <taxon>Dikarya</taxon>
        <taxon>Ascomycota</taxon>
        <taxon>Pezizomycotina</taxon>
        <taxon>Dothideomycetes</taxon>
        <taxon>Pleosporomycetidae</taxon>
        <taxon>Pleosporales</taxon>
        <taxon>Pleosporineae</taxon>
        <taxon>Didymellaceae</taxon>
        <taxon>Epicoccum</taxon>
    </lineage>
</organism>
<dbReference type="PANTHER" id="PTHR21540">
    <property type="entry name" value="RING FINGER AND SWIM DOMAIN-CONTAINING PROTEIN 2"/>
    <property type="match status" value="1"/>
</dbReference>
<accession>A0A1Y2M9X0</accession>
<gene>
    <name evidence="4" type="ORF">B5807_02319</name>
</gene>
<feature type="region of interest" description="Disordered" evidence="2">
    <location>
        <begin position="123"/>
        <end position="153"/>
    </location>
</feature>
<feature type="region of interest" description="Disordered" evidence="2">
    <location>
        <begin position="235"/>
        <end position="314"/>
    </location>
</feature>
<dbReference type="SUPFAM" id="SSF57850">
    <property type="entry name" value="RING/U-box"/>
    <property type="match status" value="1"/>
</dbReference>
<dbReference type="Gene3D" id="3.30.40.10">
    <property type="entry name" value="Zinc/RING finger domain, C3HC4 (zinc finger)"/>
    <property type="match status" value="1"/>
</dbReference>
<dbReference type="GO" id="GO:0008270">
    <property type="term" value="F:zinc ion binding"/>
    <property type="evidence" value="ECO:0007669"/>
    <property type="project" value="UniProtKB-KW"/>
</dbReference>
<dbReference type="Proteomes" id="UP000193240">
    <property type="component" value="Unassembled WGS sequence"/>
</dbReference>
<dbReference type="GO" id="GO:0061630">
    <property type="term" value="F:ubiquitin protein ligase activity"/>
    <property type="evidence" value="ECO:0007669"/>
    <property type="project" value="InterPro"/>
</dbReference>
<dbReference type="EMBL" id="KZ107839">
    <property type="protein sequence ID" value="OSS52900.1"/>
    <property type="molecule type" value="Genomic_DNA"/>
</dbReference>
<evidence type="ECO:0000256" key="1">
    <source>
        <dbReference type="PROSITE-ProRule" id="PRU00175"/>
    </source>
</evidence>
<dbReference type="AlphaFoldDB" id="A0A1Y2M9X0"/>
<dbReference type="PANTHER" id="PTHR21540:SF0">
    <property type="entry name" value="PHD FAMILY PROTEIN"/>
    <property type="match status" value="1"/>
</dbReference>
<proteinExistence type="predicted"/>
<keyword evidence="1" id="KW-0862">Zinc</keyword>
<evidence type="ECO:0000313" key="4">
    <source>
        <dbReference type="EMBL" id="OSS52900.1"/>
    </source>
</evidence>
<keyword evidence="1" id="KW-0863">Zinc-finger</keyword>